<evidence type="ECO:0000313" key="4">
    <source>
        <dbReference type="Proteomes" id="UP000187412"/>
    </source>
</evidence>
<keyword evidence="1" id="KW-0472">Membrane</keyword>
<dbReference type="PANTHER" id="PTHR30336">
    <property type="entry name" value="INNER MEMBRANE PROTEIN, PROBABLE PERMEASE"/>
    <property type="match status" value="1"/>
</dbReference>
<keyword evidence="1" id="KW-0812">Transmembrane</keyword>
<name>A0ABX3HRI4_PAEBO</name>
<dbReference type="Gene3D" id="3.40.50.620">
    <property type="entry name" value="HUPs"/>
    <property type="match status" value="1"/>
</dbReference>
<dbReference type="InterPro" id="IPR051599">
    <property type="entry name" value="Cell_Envelope_Assoc"/>
</dbReference>
<dbReference type="PANTHER" id="PTHR30336:SF20">
    <property type="entry name" value="DUF218 DOMAIN-CONTAINING PROTEIN"/>
    <property type="match status" value="1"/>
</dbReference>
<dbReference type="EMBL" id="MPTB01000004">
    <property type="protein sequence ID" value="OMD51870.1"/>
    <property type="molecule type" value="Genomic_DNA"/>
</dbReference>
<keyword evidence="1" id="KW-1133">Transmembrane helix</keyword>
<protein>
    <recommendedName>
        <fullName evidence="2">DUF218 domain-containing protein</fullName>
    </recommendedName>
</protein>
<feature type="domain" description="DUF218" evidence="2">
    <location>
        <begin position="63"/>
        <end position="197"/>
    </location>
</feature>
<accession>A0ABX3HRI4</accession>
<gene>
    <name evidence="3" type="ORF">BSK56_04395</name>
</gene>
<evidence type="ECO:0000256" key="1">
    <source>
        <dbReference type="SAM" id="Phobius"/>
    </source>
</evidence>
<keyword evidence="4" id="KW-1185">Reference proteome</keyword>
<proteinExistence type="predicted"/>
<dbReference type="InterPro" id="IPR003848">
    <property type="entry name" value="DUF218"/>
</dbReference>
<evidence type="ECO:0000313" key="3">
    <source>
        <dbReference type="EMBL" id="OMD51870.1"/>
    </source>
</evidence>
<dbReference type="Proteomes" id="UP000187412">
    <property type="component" value="Unassembled WGS sequence"/>
</dbReference>
<reference evidence="3 4" key="1">
    <citation type="submission" date="2016-10" db="EMBL/GenBank/DDBJ databases">
        <title>Paenibacillus species isolates.</title>
        <authorList>
            <person name="Beno S.M."/>
        </authorList>
    </citation>
    <scope>NUCLEOTIDE SEQUENCE [LARGE SCALE GENOMIC DNA]</scope>
    <source>
        <strain evidence="3 4">FSL H7-0744</strain>
    </source>
</reference>
<evidence type="ECO:0000259" key="2">
    <source>
        <dbReference type="Pfam" id="PF02698"/>
    </source>
</evidence>
<dbReference type="RefSeq" id="WP_076109497.1">
    <property type="nucleotide sequence ID" value="NZ_MPTB01000004.1"/>
</dbReference>
<organism evidence="3 4">
    <name type="scientific">Paenibacillus borealis</name>
    <dbReference type="NCBI Taxonomy" id="160799"/>
    <lineage>
        <taxon>Bacteria</taxon>
        <taxon>Bacillati</taxon>
        <taxon>Bacillota</taxon>
        <taxon>Bacilli</taxon>
        <taxon>Bacillales</taxon>
        <taxon>Paenibacillaceae</taxon>
        <taxon>Paenibacillus</taxon>
    </lineage>
</organism>
<comment type="caution">
    <text evidence="3">The sequence shown here is derived from an EMBL/GenBank/DDBJ whole genome shotgun (WGS) entry which is preliminary data.</text>
</comment>
<dbReference type="Pfam" id="PF02698">
    <property type="entry name" value="DUF218"/>
    <property type="match status" value="1"/>
</dbReference>
<dbReference type="CDD" id="cd06259">
    <property type="entry name" value="YdcF-like"/>
    <property type="match status" value="1"/>
</dbReference>
<dbReference type="InterPro" id="IPR014729">
    <property type="entry name" value="Rossmann-like_a/b/a_fold"/>
</dbReference>
<feature type="transmembrane region" description="Helical" evidence="1">
    <location>
        <begin position="28"/>
        <end position="47"/>
    </location>
</feature>
<sequence>MEWYVYQRGSSPIRKVSRKRRSRRKRNLLIAGITIVAAGLLWCAVVFNNINSAATTSPMAKADAGIILGMSMWGDKPSPGLKERLDYGLKLYREGMFSTFIVSGGLDDPDYKFTEGQGMRNYLVEQGVPEEDILMENKSTSTYENLLFSQEIMKREGMTSSVIITHTFHGQRAQEIARELGYAAPELGLTESKVMSMAKYKSREILAYTKWKLQQLFL</sequence>